<organism evidence="10 11">
    <name type="scientific">Myxacorys almedinensis A</name>
    <dbReference type="NCBI Taxonomy" id="2690445"/>
    <lineage>
        <taxon>Bacteria</taxon>
        <taxon>Bacillati</taxon>
        <taxon>Cyanobacteriota</taxon>
        <taxon>Cyanophyceae</taxon>
        <taxon>Leptolyngbyales</taxon>
        <taxon>Leptolyngbyaceae</taxon>
        <taxon>Myxacorys</taxon>
        <taxon>Myxacorys almedinensis</taxon>
    </lineage>
</organism>
<evidence type="ECO:0000256" key="3">
    <source>
        <dbReference type="ARBA" id="ARBA00022475"/>
    </source>
</evidence>
<keyword evidence="7" id="KW-0472">Membrane</keyword>
<dbReference type="RefSeq" id="WP_162424793.1">
    <property type="nucleotide sequence ID" value="NZ_WVIE01000027.1"/>
</dbReference>
<keyword evidence="11" id="KW-1185">Reference proteome</keyword>
<dbReference type="Pfam" id="PF13379">
    <property type="entry name" value="NMT1_2"/>
    <property type="match status" value="1"/>
</dbReference>
<comment type="caution">
    <text evidence="10">The sequence shown here is derived from an EMBL/GenBank/DDBJ whole genome shotgun (WGS) entry which is preliminary data.</text>
</comment>
<feature type="region of interest" description="Disordered" evidence="9">
    <location>
        <begin position="34"/>
        <end position="53"/>
    </location>
</feature>
<evidence type="ECO:0000256" key="8">
    <source>
        <dbReference type="ARBA" id="ARBA00024031"/>
    </source>
</evidence>
<name>A0A8J7Z3W0_9CYAN</name>
<evidence type="ECO:0000256" key="5">
    <source>
        <dbReference type="ARBA" id="ARBA00022729"/>
    </source>
</evidence>
<keyword evidence="6" id="KW-0406">Ion transport</keyword>
<evidence type="ECO:0000256" key="7">
    <source>
        <dbReference type="ARBA" id="ARBA00023136"/>
    </source>
</evidence>
<keyword evidence="3" id="KW-1003">Cell membrane</keyword>
<comment type="subcellular location">
    <subcellularLocation>
        <location evidence="1">Cell inner membrane</location>
    </subcellularLocation>
</comment>
<keyword evidence="2" id="KW-0813">Transport</keyword>
<evidence type="ECO:0000256" key="6">
    <source>
        <dbReference type="ARBA" id="ARBA00023065"/>
    </source>
</evidence>
<evidence type="ECO:0000256" key="4">
    <source>
        <dbReference type="ARBA" id="ARBA00022519"/>
    </source>
</evidence>
<dbReference type="PANTHER" id="PTHR30024:SF7">
    <property type="entry name" value="NITRATE_NITRITE BINDING PROTEIN NRTA"/>
    <property type="match status" value="1"/>
</dbReference>
<gene>
    <name evidence="10" type="ORF">GS601_18565</name>
</gene>
<evidence type="ECO:0000256" key="9">
    <source>
        <dbReference type="SAM" id="MobiDB-lite"/>
    </source>
</evidence>
<dbReference type="Gene3D" id="3.40.190.10">
    <property type="entry name" value="Periplasmic binding protein-like II"/>
    <property type="match status" value="2"/>
</dbReference>
<dbReference type="Proteomes" id="UP000646053">
    <property type="component" value="Unassembled WGS sequence"/>
</dbReference>
<evidence type="ECO:0000256" key="1">
    <source>
        <dbReference type="ARBA" id="ARBA00004533"/>
    </source>
</evidence>
<dbReference type="InterPro" id="IPR044527">
    <property type="entry name" value="NrtA/CpmA_ABC-bd_dom"/>
</dbReference>
<dbReference type="PROSITE" id="PS51318">
    <property type="entry name" value="TAT"/>
    <property type="match status" value="1"/>
</dbReference>
<comment type="similarity">
    <text evidence="8">Belongs to the CmpA/NrtA family.</text>
</comment>
<evidence type="ECO:0000313" key="11">
    <source>
        <dbReference type="Proteomes" id="UP000646053"/>
    </source>
</evidence>
<evidence type="ECO:0000256" key="2">
    <source>
        <dbReference type="ARBA" id="ARBA00022448"/>
    </source>
</evidence>
<evidence type="ECO:0000313" key="10">
    <source>
        <dbReference type="EMBL" id="NDJ19269.1"/>
    </source>
</evidence>
<proteinExistence type="inferred from homology"/>
<dbReference type="InterPro" id="IPR006311">
    <property type="entry name" value="TAT_signal"/>
</dbReference>
<dbReference type="CDD" id="cd13553">
    <property type="entry name" value="PBP2_NrtA_CpmA_like"/>
    <property type="match status" value="1"/>
</dbReference>
<dbReference type="SUPFAM" id="SSF53850">
    <property type="entry name" value="Periplasmic binding protein-like II"/>
    <property type="match status" value="1"/>
</dbReference>
<keyword evidence="4" id="KW-0997">Cell inner membrane</keyword>
<sequence>MTHFSRRKFIITAGASATGALLVNGCSTGLNKSATSSGANSSAIPAVNSGTGDTPETAKATLGFIALTDCSPLAIAKEKGMFAKYGMTDVNVAKQTSWAVTRDNLELGSDRGGIDGAHILTPMPFLLTTGKITKGGTPVPMYILARLNTDGQGISLSNDYKELDIAAKAERLKAKVDERKAANQKFKCAVTFPGGTHDLWMRYWLAANGIDPMNDVDIVVVPPPQMVANMETKTMDAFCVGEPWNQRLVSKNLGFNAVTTGEMWKNHPEKALSMRADWVDKNPKAAKAVLMAVQEAQQWCDKDENKEEMAKIVSADKYIKAPASDIIERMKGNFDFGNGRTLQNSDLMMKFWRENASFPYKNHDLWFVTENIRWGYLPGDTDAKALVDKVNRSDLWKEAATAIGAPEAEIPKEDSRGVETFFDGIAFDGANPRAYLDSLKFKTA</sequence>
<keyword evidence="5" id="KW-0732">Signal</keyword>
<protein>
    <submittedName>
        <fullName evidence="10">ABC transporter substrate-binding protein</fullName>
    </submittedName>
</protein>
<dbReference type="PANTHER" id="PTHR30024">
    <property type="entry name" value="ALIPHATIC SULFONATES-BINDING PROTEIN-RELATED"/>
    <property type="match status" value="1"/>
</dbReference>
<dbReference type="EMBL" id="WVIE01000027">
    <property type="protein sequence ID" value="NDJ19269.1"/>
    <property type="molecule type" value="Genomic_DNA"/>
</dbReference>
<dbReference type="GO" id="GO:0005886">
    <property type="term" value="C:plasma membrane"/>
    <property type="evidence" value="ECO:0007669"/>
    <property type="project" value="UniProtKB-SubCell"/>
</dbReference>
<dbReference type="GO" id="GO:0006811">
    <property type="term" value="P:monoatomic ion transport"/>
    <property type="evidence" value="ECO:0007669"/>
    <property type="project" value="UniProtKB-KW"/>
</dbReference>
<reference evidence="10" key="1">
    <citation type="submission" date="2019-12" db="EMBL/GenBank/DDBJ databases">
        <title>High-Quality draft genome sequences of three cyanobacteria isolated from the limestone walls of the Old Cathedral of Coimbra.</title>
        <authorList>
            <person name="Tiago I."/>
            <person name="Soares F."/>
            <person name="Portugal A."/>
        </authorList>
    </citation>
    <scope>NUCLEOTIDE SEQUENCE</scope>
    <source>
        <strain evidence="10">A</strain>
    </source>
</reference>
<accession>A0A8J7Z3W0</accession>
<dbReference type="AlphaFoldDB" id="A0A8J7Z3W0"/>